<feature type="domain" description="LXG" evidence="3">
    <location>
        <begin position="2"/>
        <end position="239"/>
    </location>
</feature>
<name>A0ABX5L8L6_9MICO</name>
<comment type="similarity">
    <text evidence="1">In the N-terminal section; belongs to the LXG family.</text>
</comment>
<keyword evidence="5" id="KW-1185">Reference proteome</keyword>
<evidence type="ECO:0000256" key="2">
    <source>
        <dbReference type="SAM" id="MobiDB-lite"/>
    </source>
</evidence>
<comment type="caution">
    <text evidence="4">The sequence shown here is derived from an EMBL/GenBank/DDBJ whole genome shotgun (WGS) entry which is preliminary data.</text>
</comment>
<evidence type="ECO:0000259" key="3">
    <source>
        <dbReference type="PROSITE" id="PS51756"/>
    </source>
</evidence>
<dbReference type="PROSITE" id="PS51756">
    <property type="entry name" value="LXG"/>
    <property type="match status" value="1"/>
</dbReference>
<gene>
    <name evidence="4" type="ORF">B0H03_1291</name>
</gene>
<feature type="region of interest" description="Disordered" evidence="2">
    <location>
        <begin position="601"/>
        <end position="620"/>
    </location>
</feature>
<dbReference type="InterPro" id="IPR026835">
    <property type="entry name" value="YqcG_C"/>
</dbReference>
<proteinExistence type="inferred from homology"/>
<dbReference type="Pfam" id="PF04740">
    <property type="entry name" value="LXG"/>
    <property type="match status" value="1"/>
</dbReference>
<evidence type="ECO:0000313" key="4">
    <source>
        <dbReference type="EMBL" id="PWJ59751.1"/>
    </source>
</evidence>
<reference evidence="4 5" key="1">
    <citation type="submission" date="2018-03" db="EMBL/GenBank/DDBJ databases">
        <title>Genomic Encyclopedia of Type Strains, Phase III (KMG-III): the genomes of soil and plant-associated and newly described type strains.</title>
        <authorList>
            <person name="Whitman W."/>
        </authorList>
    </citation>
    <scope>NUCLEOTIDE SEQUENCE [LARGE SCALE GENOMIC DNA]</scope>
    <source>
        <strain evidence="4 5">VKM Ac-1602</strain>
    </source>
</reference>
<evidence type="ECO:0000256" key="1">
    <source>
        <dbReference type="ARBA" id="ARBA00034117"/>
    </source>
</evidence>
<feature type="non-terminal residue" evidence="4">
    <location>
        <position position="752"/>
    </location>
</feature>
<dbReference type="Pfam" id="PF14410">
    <property type="entry name" value="GH-E"/>
    <property type="match status" value="1"/>
</dbReference>
<dbReference type="Proteomes" id="UP000245674">
    <property type="component" value="Unassembled WGS sequence"/>
</dbReference>
<evidence type="ECO:0000313" key="5">
    <source>
        <dbReference type="Proteomes" id="UP000245674"/>
    </source>
</evidence>
<organism evidence="4 5">
    <name type="scientific">Rathayibacter iranicus NCPPB 2253 = VKM Ac-1602</name>
    <dbReference type="NCBI Taxonomy" id="1328868"/>
    <lineage>
        <taxon>Bacteria</taxon>
        <taxon>Bacillati</taxon>
        <taxon>Actinomycetota</taxon>
        <taxon>Actinomycetes</taxon>
        <taxon>Micrococcales</taxon>
        <taxon>Microbacteriaceae</taxon>
        <taxon>Rathayibacter</taxon>
    </lineage>
</organism>
<dbReference type="RefSeq" id="WP_338103528.1">
    <property type="nucleotide sequence ID" value="NZ_QGDV01000029.1"/>
</dbReference>
<sequence length="752" mass="79504">MSVVEFSADSWQASSPGLQKSLADRMEALDALAQGLESLAGSENISGQGADAMRAYIREVHVPIVQSLLVCLSTFQTAIGVYWSGYSQVDTDGNFRLVNDEYDAHLAQLDTGMEQLRGFAADLRSIAARASHLVSLDGAGASAADAAAEGFERMRSIAKSQQETWAAYEATDPGFDQVKNLLAELNRVVGDVGNLTVGQGRSYQAGSFNLTLRTLGELTGGMVEYCRQNQEVASAGWEALFSGYADDVKAEAERKRTEDALWGMLWDGLQVAAGVVVTAVGVGLTPFTGGVSLGLVALGGSLVVGGVNSAINHVSIATTGEELNLIGTASEQVGQWYDATIAQPAIASGDKRLQFLAGLGSGVGDQVSGALQMNVQDTVTGVFTLVTSDEARSQLWNQLTTTAGQVASGDGFVIGQIAGNLLPLGSVAKVGKLENLINKADHLEGLITKTDDLGRLTSKVDDLGGLTTKADDLGGLTTKADDLGGLTTKADDLGGLTTKADDLGGLTTKADDLGGLTTKADDLGGLTTKADDLGGLTTKADDLEGLTSKADDLESGKPVTISTPSDTTSALDWLKDRLGGGGMKVSDEFDPTIRPADGVDGSAAKSHGVDHPGGNDAPGPVKYPTGRLPKRGVPNSFGYDSDGVRLPYANSRPAYAPGQVKRVWRETRKKQVSDIRAGRPEAPPRCPKRHQLWVKDKSGDWKLIEWRPEQPRAGLWDMGHLPTAKYAKLRNQYLNHEITKEKFLEEYHKAEN</sequence>
<dbReference type="EMBL" id="QGDV01000029">
    <property type="protein sequence ID" value="PWJ59751.1"/>
    <property type="molecule type" value="Genomic_DNA"/>
</dbReference>
<dbReference type="InterPro" id="IPR006829">
    <property type="entry name" value="LXG_dom"/>
</dbReference>
<accession>A0ABX5L8L6</accession>
<protein>
    <submittedName>
        <fullName evidence="4">HNH/ENDO VII superfamily nuclease</fullName>
    </submittedName>
</protein>